<protein>
    <submittedName>
        <fullName evidence="1">Uncharacterized protein</fullName>
    </submittedName>
</protein>
<accession>A0A8D8TUB7</accession>
<proteinExistence type="predicted"/>
<organism evidence="1">
    <name type="scientific">Cacopsylla melanoneura</name>
    <dbReference type="NCBI Taxonomy" id="428564"/>
    <lineage>
        <taxon>Eukaryota</taxon>
        <taxon>Metazoa</taxon>
        <taxon>Ecdysozoa</taxon>
        <taxon>Arthropoda</taxon>
        <taxon>Hexapoda</taxon>
        <taxon>Insecta</taxon>
        <taxon>Pterygota</taxon>
        <taxon>Neoptera</taxon>
        <taxon>Paraneoptera</taxon>
        <taxon>Hemiptera</taxon>
        <taxon>Sternorrhyncha</taxon>
        <taxon>Psylloidea</taxon>
        <taxon>Psyllidae</taxon>
        <taxon>Psyllinae</taxon>
        <taxon>Cacopsylla</taxon>
    </lineage>
</organism>
<evidence type="ECO:0000313" key="1">
    <source>
        <dbReference type="EMBL" id="CAG6693121.1"/>
    </source>
</evidence>
<dbReference type="EMBL" id="HBUF01310961">
    <property type="protein sequence ID" value="CAG6693121.1"/>
    <property type="molecule type" value="Transcribed_RNA"/>
</dbReference>
<name>A0A8D8TUB7_9HEMI</name>
<sequence>MFMNIKHFRERKERFKRIYRRHRRDRTKECYAIGVLEQRNVTLSTPNKAVPNRIQAPIKNVSNQIQVKLYQTNPNKQTEPNRLQVKLYQTESKPQLKLYPTKSM</sequence>
<dbReference type="AlphaFoldDB" id="A0A8D8TUB7"/>
<reference evidence="1" key="1">
    <citation type="submission" date="2021-05" db="EMBL/GenBank/DDBJ databases">
        <authorList>
            <person name="Alioto T."/>
            <person name="Alioto T."/>
            <person name="Gomez Garrido J."/>
        </authorList>
    </citation>
    <scope>NUCLEOTIDE SEQUENCE</scope>
</reference>